<dbReference type="Proteomes" id="UP001242368">
    <property type="component" value="Unassembled WGS sequence"/>
</dbReference>
<dbReference type="EMBL" id="JAUFQU010000001">
    <property type="protein sequence ID" value="MDN3707639.1"/>
    <property type="molecule type" value="Genomic_DNA"/>
</dbReference>
<evidence type="ECO:0000313" key="2">
    <source>
        <dbReference type="Proteomes" id="UP001242368"/>
    </source>
</evidence>
<protein>
    <submittedName>
        <fullName evidence="1">Uncharacterized protein</fullName>
    </submittedName>
</protein>
<gene>
    <name evidence="1" type="ORF">QW060_10945</name>
</gene>
<dbReference type="RefSeq" id="WP_290363608.1">
    <property type="nucleotide sequence ID" value="NZ_JAUFQU010000001.1"/>
</dbReference>
<evidence type="ECO:0000313" key="1">
    <source>
        <dbReference type="EMBL" id="MDN3707639.1"/>
    </source>
</evidence>
<accession>A0ABT8CTX9</accession>
<organism evidence="1 2">
    <name type="scientific">Paenimyroides ceti</name>
    <dbReference type="NCBI Taxonomy" id="395087"/>
    <lineage>
        <taxon>Bacteria</taxon>
        <taxon>Pseudomonadati</taxon>
        <taxon>Bacteroidota</taxon>
        <taxon>Flavobacteriia</taxon>
        <taxon>Flavobacteriales</taxon>
        <taxon>Flavobacteriaceae</taxon>
        <taxon>Paenimyroides</taxon>
    </lineage>
</organism>
<reference evidence="2" key="1">
    <citation type="journal article" date="2019" name="Int. J. Syst. Evol. Microbiol.">
        <title>The Global Catalogue of Microorganisms (GCM) 10K type strain sequencing project: providing services to taxonomists for standard genome sequencing and annotation.</title>
        <authorList>
            <consortium name="The Broad Institute Genomics Platform"/>
            <consortium name="The Broad Institute Genome Sequencing Center for Infectious Disease"/>
            <person name="Wu L."/>
            <person name="Ma J."/>
        </authorList>
    </citation>
    <scope>NUCLEOTIDE SEQUENCE [LARGE SCALE GENOMIC DNA]</scope>
    <source>
        <strain evidence="2">CECT 7184</strain>
    </source>
</reference>
<proteinExistence type="predicted"/>
<sequence>MEDFFLPFLNHSCFLFSSSVTKYSYSVEVWYVTLFLQPSYTFNVKNNNFVT</sequence>
<keyword evidence="2" id="KW-1185">Reference proteome</keyword>
<comment type="caution">
    <text evidence="1">The sequence shown here is derived from an EMBL/GenBank/DDBJ whole genome shotgun (WGS) entry which is preliminary data.</text>
</comment>
<name>A0ABT8CTX9_9FLAO</name>